<sequence length="655" mass="74582">MVVCRMNDTREFADELLSALRGRKDLNLGISKSELHDHWCRITDHKCDRNMDGKITQVEIKQVILLSASTNKLSMTQEEAQEYAALIMEDLDNKHCGYIELSQLETLFKESFTKASVVSVDDQNIKITSTTRNSADDDRYDDHEAMSTMEIAFRTYWRRAWIVTLWLIICIALFVWKFMQYRERKAFDVMGYCLCTAKGAAETLKFNMALILLPVCRNTITWLRKNRLLNSVIPFNDNINLHKLIAGGIVIGVILHGGTHLTCDFPRIAGCSRSTFRRTIAVHFGNHQPSYIEILATTEVATGIIMVILMAIAFGLATQLSRRQMSSLPQPLRKVTGFNTFWYSHHLFILVYVLLIVHSMFLFLTTDVTEKTTWMYIAVPVLLYAGERIVRATRSGYDRVKIVKATTYPGKLLSLKLSKPAGFTYRSGMYIFLQCPEISPFEWHPFSLTSAPEDDYLSVHIRTLGDWSYDIYSLFQEALISGDSHHPKIYIDGPYGAASQDHVKYDIVVLIGLGIGATPFISVIKDIVHRLQNPTMEDEEAGVTKGSSQAYLYWVTREQSSFQWFSDVIKEISEKTQEKAVIEMHNYLTSVYQDGDARSALIRAIQALHHAKNGIDVLSRTPVYVCRYKHILLGQTGPRSSQTWPVDMKEQGLVS</sequence>
<keyword evidence="3 11" id="KW-0812">Transmembrane</keyword>
<feature type="transmembrane region" description="Helical" evidence="11">
    <location>
        <begin position="300"/>
        <end position="320"/>
    </location>
</feature>
<comment type="caution">
    <text evidence="13">The sequence shown here is derived from an EMBL/GenBank/DDBJ whole genome shotgun (WGS) entry which is preliminary data.</text>
</comment>
<dbReference type="GO" id="GO:0042742">
    <property type="term" value="P:defense response to bacterium"/>
    <property type="evidence" value="ECO:0007669"/>
    <property type="project" value="UniProtKB-ARBA"/>
</dbReference>
<evidence type="ECO:0000256" key="1">
    <source>
        <dbReference type="ARBA" id="ARBA00004141"/>
    </source>
</evidence>
<evidence type="ECO:0000256" key="3">
    <source>
        <dbReference type="ARBA" id="ARBA00022692"/>
    </source>
</evidence>
<proteinExistence type="predicted"/>
<protein>
    <submittedName>
        <fullName evidence="13">Cytochrome b245</fullName>
    </submittedName>
</protein>
<dbReference type="Gene3D" id="2.40.30.10">
    <property type="entry name" value="Translation factors"/>
    <property type="match status" value="1"/>
</dbReference>
<dbReference type="PROSITE" id="PS51384">
    <property type="entry name" value="FAD_FR"/>
    <property type="match status" value="1"/>
</dbReference>
<dbReference type="Proteomes" id="UP000195402">
    <property type="component" value="Unassembled WGS sequence"/>
</dbReference>
<dbReference type="Pfam" id="PF01794">
    <property type="entry name" value="Ferric_reduct"/>
    <property type="match status" value="1"/>
</dbReference>
<name>A0A200PV98_MACCD</name>
<keyword evidence="10 11" id="KW-0472">Membrane</keyword>
<evidence type="ECO:0000256" key="2">
    <source>
        <dbReference type="ARBA" id="ARBA00022630"/>
    </source>
</evidence>
<evidence type="ECO:0000313" key="14">
    <source>
        <dbReference type="Proteomes" id="UP000195402"/>
    </source>
</evidence>
<dbReference type="FunFam" id="2.40.30.10:FF:000059">
    <property type="entry name" value="dual oxidase isoform X1"/>
    <property type="match status" value="1"/>
</dbReference>
<evidence type="ECO:0000256" key="9">
    <source>
        <dbReference type="ARBA" id="ARBA00023002"/>
    </source>
</evidence>
<dbReference type="STRING" id="56857.A0A200PV98"/>
<dbReference type="PANTHER" id="PTHR11972">
    <property type="entry name" value="NADPH OXIDASE"/>
    <property type="match status" value="1"/>
</dbReference>
<dbReference type="Gene3D" id="1.10.238.10">
    <property type="entry name" value="EF-hand"/>
    <property type="match status" value="1"/>
</dbReference>
<keyword evidence="9" id="KW-0560">Oxidoreductase</keyword>
<evidence type="ECO:0000256" key="7">
    <source>
        <dbReference type="ARBA" id="ARBA00022857"/>
    </source>
</evidence>
<dbReference type="InterPro" id="IPR013130">
    <property type="entry name" value="Fe3_Rdtase_TM_dom"/>
</dbReference>
<dbReference type="PRINTS" id="PR00466">
    <property type="entry name" value="GP91PHOX"/>
</dbReference>
<dbReference type="SUPFAM" id="SSF47473">
    <property type="entry name" value="EF-hand"/>
    <property type="match status" value="1"/>
</dbReference>
<dbReference type="SUPFAM" id="SSF52343">
    <property type="entry name" value="Ferredoxin reductase-like, C-terminal NADP-linked domain"/>
    <property type="match status" value="1"/>
</dbReference>
<dbReference type="Gene3D" id="3.40.50.80">
    <property type="entry name" value="Nucleotide-binding domain of ferredoxin-NADP reductase (FNR) module"/>
    <property type="match status" value="1"/>
</dbReference>
<dbReference type="InterPro" id="IPR013121">
    <property type="entry name" value="Fe_red_NAD-bd_6"/>
</dbReference>
<dbReference type="SUPFAM" id="SSF63380">
    <property type="entry name" value="Riboflavin synthase domain-like"/>
    <property type="match status" value="1"/>
</dbReference>
<dbReference type="GO" id="GO:0005886">
    <property type="term" value="C:plasma membrane"/>
    <property type="evidence" value="ECO:0007669"/>
    <property type="project" value="TreeGrafter"/>
</dbReference>
<dbReference type="InterPro" id="IPR039261">
    <property type="entry name" value="FNR_nucleotide-bd"/>
</dbReference>
<dbReference type="InterPro" id="IPR050369">
    <property type="entry name" value="RBOH/FRE"/>
</dbReference>
<dbReference type="OrthoDB" id="167398at2759"/>
<dbReference type="Pfam" id="PF08030">
    <property type="entry name" value="NAD_binding_6"/>
    <property type="match status" value="1"/>
</dbReference>
<dbReference type="GO" id="GO:0016174">
    <property type="term" value="F:NAD(P)H oxidase H2O2-forming activity"/>
    <property type="evidence" value="ECO:0007669"/>
    <property type="project" value="TreeGrafter"/>
</dbReference>
<dbReference type="InterPro" id="IPR011992">
    <property type="entry name" value="EF-hand-dom_pair"/>
</dbReference>
<dbReference type="InterPro" id="IPR000778">
    <property type="entry name" value="Cyt_b245_heavy_chain"/>
</dbReference>
<keyword evidence="8 11" id="KW-1133">Transmembrane helix</keyword>
<feature type="transmembrane region" description="Helical" evidence="11">
    <location>
        <begin position="160"/>
        <end position="179"/>
    </location>
</feature>
<dbReference type="Pfam" id="PF08022">
    <property type="entry name" value="FAD_binding_8"/>
    <property type="match status" value="1"/>
</dbReference>
<keyword evidence="7" id="KW-0521">NADP</keyword>
<feature type="transmembrane region" description="Helical" evidence="11">
    <location>
        <begin position="373"/>
        <end position="390"/>
    </location>
</feature>
<dbReference type="InterPro" id="IPR013112">
    <property type="entry name" value="FAD-bd_8"/>
</dbReference>
<feature type="transmembrane region" description="Helical" evidence="11">
    <location>
        <begin position="341"/>
        <end position="361"/>
    </location>
</feature>
<keyword evidence="14" id="KW-1185">Reference proteome</keyword>
<gene>
    <name evidence="13" type="ORF">BVC80_8787g13</name>
</gene>
<comment type="subcellular location">
    <subcellularLocation>
        <location evidence="1">Membrane</location>
        <topology evidence="1">Multi-pass membrane protein</topology>
    </subcellularLocation>
</comment>
<dbReference type="InParanoid" id="A0A200PV98"/>
<evidence type="ECO:0000313" key="13">
    <source>
        <dbReference type="EMBL" id="OVA02147.1"/>
    </source>
</evidence>
<dbReference type="GO" id="GO:0009653">
    <property type="term" value="P:anatomical structure morphogenesis"/>
    <property type="evidence" value="ECO:0007669"/>
    <property type="project" value="UniProtKB-ARBA"/>
</dbReference>
<keyword evidence="5" id="KW-0274">FAD</keyword>
<dbReference type="AlphaFoldDB" id="A0A200PV98"/>
<dbReference type="EMBL" id="MVGT01003963">
    <property type="protein sequence ID" value="OVA02147.1"/>
    <property type="molecule type" value="Genomic_DNA"/>
</dbReference>
<dbReference type="GO" id="GO:0046872">
    <property type="term" value="F:metal ion binding"/>
    <property type="evidence" value="ECO:0007669"/>
    <property type="project" value="UniProtKB-KW"/>
</dbReference>
<dbReference type="OMA" id="DENQAIH"/>
<dbReference type="InterPro" id="IPR018247">
    <property type="entry name" value="EF_Hand_1_Ca_BS"/>
</dbReference>
<evidence type="ECO:0000256" key="8">
    <source>
        <dbReference type="ARBA" id="ARBA00022989"/>
    </source>
</evidence>
<evidence type="ECO:0000256" key="10">
    <source>
        <dbReference type="ARBA" id="ARBA00023136"/>
    </source>
</evidence>
<evidence type="ECO:0000256" key="6">
    <source>
        <dbReference type="ARBA" id="ARBA00022837"/>
    </source>
</evidence>
<keyword evidence="6" id="KW-0106">Calcium</keyword>
<evidence type="ECO:0000256" key="4">
    <source>
        <dbReference type="ARBA" id="ARBA00022723"/>
    </source>
</evidence>
<evidence type="ECO:0000256" key="11">
    <source>
        <dbReference type="SAM" id="Phobius"/>
    </source>
</evidence>
<dbReference type="InterPro" id="IPR017927">
    <property type="entry name" value="FAD-bd_FR_type"/>
</dbReference>
<feature type="domain" description="FAD-binding FR-type" evidence="12">
    <location>
        <begin position="395"/>
        <end position="501"/>
    </location>
</feature>
<dbReference type="SFLD" id="SFLDG01169">
    <property type="entry name" value="NADPH_oxidase_subgroup_(NOX)"/>
    <property type="match status" value="1"/>
</dbReference>
<dbReference type="InterPro" id="IPR017938">
    <property type="entry name" value="Riboflavin_synthase-like_b-brl"/>
</dbReference>
<accession>A0A200PV98</accession>
<organism evidence="13 14">
    <name type="scientific">Macleaya cordata</name>
    <name type="common">Five-seeded plume-poppy</name>
    <name type="synonym">Bocconia cordata</name>
    <dbReference type="NCBI Taxonomy" id="56857"/>
    <lineage>
        <taxon>Eukaryota</taxon>
        <taxon>Viridiplantae</taxon>
        <taxon>Streptophyta</taxon>
        <taxon>Embryophyta</taxon>
        <taxon>Tracheophyta</taxon>
        <taxon>Spermatophyta</taxon>
        <taxon>Magnoliopsida</taxon>
        <taxon>Ranunculales</taxon>
        <taxon>Papaveraceae</taxon>
        <taxon>Papaveroideae</taxon>
        <taxon>Macleaya</taxon>
    </lineage>
</organism>
<evidence type="ECO:0000259" key="12">
    <source>
        <dbReference type="PROSITE" id="PS51384"/>
    </source>
</evidence>
<dbReference type="GO" id="GO:0016175">
    <property type="term" value="F:superoxide-generating NAD(P)H oxidase activity"/>
    <property type="evidence" value="ECO:0007669"/>
    <property type="project" value="UniProtKB-ARBA"/>
</dbReference>
<evidence type="ECO:0000256" key="5">
    <source>
        <dbReference type="ARBA" id="ARBA00022827"/>
    </source>
</evidence>
<reference evidence="13 14" key="1">
    <citation type="journal article" date="2017" name="Mol. Plant">
        <title>The Genome of Medicinal Plant Macleaya cordata Provides New Insights into Benzylisoquinoline Alkaloids Metabolism.</title>
        <authorList>
            <person name="Liu X."/>
            <person name="Liu Y."/>
            <person name="Huang P."/>
            <person name="Ma Y."/>
            <person name="Qing Z."/>
            <person name="Tang Q."/>
            <person name="Cao H."/>
            <person name="Cheng P."/>
            <person name="Zheng Y."/>
            <person name="Yuan Z."/>
            <person name="Zhou Y."/>
            <person name="Liu J."/>
            <person name="Tang Z."/>
            <person name="Zhuo Y."/>
            <person name="Zhang Y."/>
            <person name="Yu L."/>
            <person name="Huang J."/>
            <person name="Yang P."/>
            <person name="Peng Q."/>
            <person name="Zhang J."/>
            <person name="Jiang W."/>
            <person name="Zhang Z."/>
            <person name="Lin K."/>
            <person name="Ro D.K."/>
            <person name="Chen X."/>
            <person name="Xiong X."/>
            <person name="Shang Y."/>
            <person name="Huang S."/>
            <person name="Zeng J."/>
        </authorList>
    </citation>
    <scope>NUCLEOTIDE SEQUENCE [LARGE SCALE GENOMIC DNA]</scope>
    <source>
        <strain evidence="14">cv. BLH2017</strain>
        <tissue evidence="13">Root</tissue>
    </source>
</reference>
<keyword evidence="2" id="KW-0285">Flavoprotein</keyword>
<dbReference type="PANTHER" id="PTHR11972:SF127">
    <property type="entry name" value="RESPIRATORY BURST OXIDASE HOMOLOG PROTEIN A-LIKE"/>
    <property type="match status" value="1"/>
</dbReference>
<keyword evidence="4" id="KW-0479">Metal-binding</keyword>
<dbReference type="CDD" id="cd06186">
    <property type="entry name" value="NOX_Duox_like_FAD_NADP"/>
    <property type="match status" value="1"/>
</dbReference>
<dbReference type="PROSITE" id="PS00018">
    <property type="entry name" value="EF_HAND_1"/>
    <property type="match status" value="1"/>
</dbReference>